<accession>A0A6G1EBY8</accession>
<keyword evidence="2" id="KW-0238">DNA-binding</keyword>
<dbReference type="EMBL" id="SPHZ02000004">
    <property type="protein sequence ID" value="KAF0921974.1"/>
    <property type="molecule type" value="Genomic_DNA"/>
</dbReference>
<dbReference type="PANTHER" id="PTHR31719">
    <property type="entry name" value="NAC TRANSCRIPTION FACTOR 56"/>
    <property type="match status" value="1"/>
</dbReference>
<feature type="region of interest" description="Disordered" evidence="5">
    <location>
        <begin position="166"/>
        <end position="199"/>
    </location>
</feature>
<evidence type="ECO:0000259" key="6">
    <source>
        <dbReference type="PROSITE" id="PS51005"/>
    </source>
</evidence>
<gene>
    <name evidence="7" type="ORF">E2562_020660</name>
</gene>
<evidence type="ECO:0000256" key="3">
    <source>
        <dbReference type="ARBA" id="ARBA00023163"/>
    </source>
</evidence>
<evidence type="ECO:0000313" key="8">
    <source>
        <dbReference type="Proteomes" id="UP000479710"/>
    </source>
</evidence>
<dbReference type="Gene3D" id="2.170.150.80">
    <property type="entry name" value="NAC domain"/>
    <property type="match status" value="1"/>
</dbReference>
<dbReference type="InterPro" id="IPR036093">
    <property type="entry name" value="NAC_dom_sf"/>
</dbReference>
<dbReference type="GO" id="GO:0003677">
    <property type="term" value="F:DNA binding"/>
    <property type="evidence" value="ECO:0007669"/>
    <property type="project" value="UniProtKB-KW"/>
</dbReference>
<dbReference type="Proteomes" id="UP000479710">
    <property type="component" value="Unassembled WGS sequence"/>
</dbReference>
<reference evidence="7 8" key="1">
    <citation type="submission" date="2019-11" db="EMBL/GenBank/DDBJ databases">
        <title>Whole genome sequence of Oryza granulata.</title>
        <authorList>
            <person name="Li W."/>
        </authorList>
    </citation>
    <scope>NUCLEOTIDE SEQUENCE [LARGE SCALE GENOMIC DNA]</scope>
    <source>
        <strain evidence="8">cv. Menghai</strain>
        <tissue evidence="7">Leaf</tissue>
    </source>
</reference>
<dbReference type="PROSITE" id="PS51005">
    <property type="entry name" value="NAC"/>
    <property type="match status" value="1"/>
</dbReference>
<sequence>MASRTFCPPYHELITKFLRPKIADDTIKCPFIHDADVYSAAPPELAARHAPARGTDRGDGTGAVYYFFCPAHRQKNASSGGGTRRQRAVGSANGEECGCWHPEGGEKAVLDADGHRVGHLRRLSYGVRERESRRRLTRLGWCMTEFGIDASANLVLCKLYRSPRARQTTTASSTASSKRKAADDLTEAPAASSRPHWMNHADMMPTGVIGDEGSSIHPPGQFHVKEEEQCAVPAPEEQTFVQTMDGPRPDHDVIMALAMGATVDDLVGPQQSQGEPGESSPWPAPEPCSISGGGDIAMAWPAPPAGEFSWDKEIAWIRELLSGSPRVPACDQNQLLYGC</sequence>
<evidence type="ECO:0000256" key="2">
    <source>
        <dbReference type="ARBA" id="ARBA00023125"/>
    </source>
</evidence>
<dbReference type="InterPro" id="IPR003441">
    <property type="entry name" value="NAC-dom"/>
</dbReference>
<keyword evidence="3" id="KW-0804">Transcription</keyword>
<feature type="compositionally biased region" description="Low complexity" evidence="5">
    <location>
        <begin position="166"/>
        <end position="176"/>
    </location>
</feature>
<feature type="domain" description="NAC" evidence="6">
    <location>
        <begin position="1"/>
        <end position="162"/>
    </location>
</feature>
<dbReference type="PANTHER" id="PTHR31719:SF243">
    <property type="entry name" value="NAC DOMAIN-CONTAINING PROTEIN"/>
    <property type="match status" value="1"/>
</dbReference>
<dbReference type="Pfam" id="PF02365">
    <property type="entry name" value="NAM"/>
    <property type="match status" value="1"/>
</dbReference>
<comment type="caution">
    <text evidence="7">The sequence shown here is derived from an EMBL/GenBank/DDBJ whole genome shotgun (WGS) entry which is preliminary data.</text>
</comment>
<keyword evidence="1" id="KW-0805">Transcription regulation</keyword>
<evidence type="ECO:0000256" key="1">
    <source>
        <dbReference type="ARBA" id="ARBA00023015"/>
    </source>
</evidence>
<dbReference type="SUPFAM" id="SSF101941">
    <property type="entry name" value="NAC domain"/>
    <property type="match status" value="1"/>
</dbReference>
<keyword evidence="8" id="KW-1185">Reference proteome</keyword>
<evidence type="ECO:0000256" key="5">
    <source>
        <dbReference type="SAM" id="MobiDB-lite"/>
    </source>
</evidence>
<dbReference type="GO" id="GO:0006355">
    <property type="term" value="P:regulation of DNA-templated transcription"/>
    <property type="evidence" value="ECO:0007669"/>
    <property type="project" value="InterPro"/>
</dbReference>
<organism evidence="7 8">
    <name type="scientific">Oryza meyeriana var. granulata</name>
    <dbReference type="NCBI Taxonomy" id="110450"/>
    <lineage>
        <taxon>Eukaryota</taxon>
        <taxon>Viridiplantae</taxon>
        <taxon>Streptophyta</taxon>
        <taxon>Embryophyta</taxon>
        <taxon>Tracheophyta</taxon>
        <taxon>Spermatophyta</taxon>
        <taxon>Magnoliopsida</taxon>
        <taxon>Liliopsida</taxon>
        <taxon>Poales</taxon>
        <taxon>Poaceae</taxon>
        <taxon>BOP clade</taxon>
        <taxon>Oryzoideae</taxon>
        <taxon>Oryzeae</taxon>
        <taxon>Oryzinae</taxon>
        <taxon>Oryza</taxon>
        <taxon>Oryza meyeriana</taxon>
    </lineage>
</organism>
<protein>
    <recommendedName>
        <fullName evidence="6">NAC domain-containing protein</fullName>
    </recommendedName>
</protein>
<keyword evidence="4" id="KW-0539">Nucleus</keyword>
<evidence type="ECO:0000313" key="7">
    <source>
        <dbReference type="EMBL" id="KAF0921974.1"/>
    </source>
</evidence>
<name>A0A6G1EBY8_9ORYZ</name>
<feature type="region of interest" description="Disordered" evidence="5">
    <location>
        <begin position="266"/>
        <end position="304"/>
    </location>
</feature>
<dbReference type="OrthoDB" id="689889at2759"/>
<dbReference type="AlphaFoldDB" id="A0A6G1EBY8"/>
<evidence type="ECO:0000256" key="4">
    <source>
        <dbReference type="ARBA" id="ARBA00023242"/>
    </source>
</evidence>
<proteinExistence type="predicted"/>